<keyword evidence="2 4" id="KW-0808">Transferase</keyword>
<feature type="domain" description="Methyltransferase type 11" evidence="3">
    <location>
        <begin position="47"/>
        <end position="140"/>
    </location>
</feature>
<reference evidence="4 5" key="1">
    <citation type="submission" date="2020-07" db="EMBL/GenBank/DDBJ databases">
        <title>Genomic diversity of species in the Neisseriaceae family.</title>
        <authorList>
            <person name="Vincent A.T."/>
            <person name="Bernet E."/>
            <person name="Veyrier F.J."/>
        </authorList>
    </citation>
    <scope>NUCLEOTIDE SEQUENCE [LARGE SCALE GENOMIC DNA]</scope>
    <source>
        <strain evidence="4 5">DSM 22244</strain>
    </source>
</reference>
<evidence type="ECO:0000313" key="5">
    <source>
        <dbReference type="Proteomes" id="UP000514752"/>
    </source>
</evidence>
<sequence>MICPDLVKSRFEKSFASYDAHAAVQADISAELFAQWQRQRPQAGRLLELGCGTGNLTRRLAGLIGLENVYLNDLCRQSAGLTALFPAGCARFLAGDMESVALPQDLDAVVSASAVQWANDLPRLLGRCADSLKRGGWLVLSSFGPQHYAETKALTGIGLTYYSLEQYCDWLAPQFDIVCTQQTLRRLVFAQPSMVLAHMRHTGVSGVQRTPWSRRQLRAFEADYTARFGSGAGVPLTYHPLLLLARKK</sequence>
<dbReference type="GO" id="GO:0008757">
    <property type="term" value="F:S-adenosylmethionine-dependent methyltransferase activity"/>
    <property type="evidence" value="ECO:0007669"/>
    <property type="project" value="InterPro"/>
</dbReference>
<dbReference type="Proteomes" id="UP000514752">
    <property type="component" value="Chromosome"/>
</dbReference>
<evidence type="ECO:0000313" key="4">
    <source>
        <dbReference type="EMBL" id="QMT40614.1"/>
    </source>
</evidence>
<proteinExistence type="predicted"/>
<dbReference type="InterPro" id="IPR050602">
    <property type="entry name" value="Malonyl-ACP_OMT"/>
</dbReference>
<dbReference type="Gene3D" id="3.40.50.150">
    <property type="entry name" value="Vaccinia Virus protein VP39"/>
    <property type="match status" value="1"/>
</dbReference>
<dbReference type="PANTHER" id="PTHR13090:SF1">
    <property type="entry name" value="ARGININE-HYDROXYLASE NDUFAF5, MITOCHONDRIAL"/>
    <property type="match status" value="1"/>
</dbReference>
<dbReference type="CDD" id="cd02440">
    <property type="entry name" value="AdoMet_MTases"/>
    <property type="match status" value="1"/>
</dbReference>
<dbReference type="RefSeq" id="WP_182122253.1">
    <property type="nucleotide sequence ID" value="NZ_CP059567.1"/>
</dbReference>
<dbReference type="SUPFAM" id="SSF53335">
    <property type="entry name" value="S-adenosyl-L-methionine-dependent methyltransferases"/>
    <property type="match status" value="1"/>
</dbReference>
<dbReference type="GO" id="GO:0032259">
    <property type="term" value="P:methylation"/>
    <property type="evidence" value="ECO:0007669"/>
    <property type="project" value="UniProtKB-KW"/>
</dbReference>
<protein>
    <submittedName>
        <fullName evidence="4">Methyltransferase domain-containing protein</fullName>
    </submittedName>
</protein>
<gene>
    <name evidence="4" type="ORF">H3L94_00655</name>
</gene>
<evidence type="ECO:0000259" key="3">
    <source>
        <dbReference type="Pfam" id="PF08241"/>
    </source>
</evidence>
<accession>A0A7D7NG44</accession>
<name>A0A7D7NG44_9NEIS</name>
<evidence type="ECO:0000256" key="2">
    <source>
        <dbReference type="ARBA" id="ARBA00022679"/>
    </source>
</evidence>
<dbReference type="Pfam" id="PF08241">
    <property type="entry name" value="Methyltransf_11"/>
    <property type="match status" value="1"/>
</dbReference>
<dbReference type="AlphaFoldDB" id="A0A7D7NG44"/>
<organism evidence="4 5">
    <name type="scientific">Neisseria shayeganii</name>
    <dbReference type="NCBI Taxonomy" id="607712"/>
    <lineage>
        <taxon>Bacteria</taxon>
        <taxon>Pseudomonadati</taxon>
        <taxon>Pseudomonadota</taxon>
        <taxon>Betaproteobacteria</taxon>
        <taxon>Neisseriales</taxon>
        <taxon>Neisseriaceae</taxon>
        <taxon>Neisseria</taxon>
    </lineage>
</organism>
<dbReference type="EMBL" id="CP059567">
    <property type="protein sequence ID" value="QMT40614.1"/>
    <property type="molecule type" value="Genomic_DNA"/>
</dbReference>
<keyword evidence="1 4" id="KW-0489">Methyltransferase</keyword>
<dbReference type="KEGG" id="nsg:H3L94_00655"/>
<evidence type="ECO:0000256" key="1">
    <source>
        <dbReference type="ARBA" id="ARBA00022603"/>
    </source>
</evidence>
<dbReference type="InterPro" id="IPR029063">
    <property type="entry name" value="SAM-dependent_MTases_sf"/>
</dbReference>
<dbReference type="PANTHER" id="PTHR13090">
    <property type="entry name" value="ARGININE-HYDROXYLASE NDUFAF5, MITOCHONDRIAL"/>
    <property type="match status" value="1"/>
</dbReference>
<dbReference type="InterPro" id="IPR013216">
    <property type="entry name" value="Methyltransf_11"/>
</dbReference>